<evidence type="ECO:0000256" key="5">
    <source>
        <dbReference type="SAM" id="Phobius"/>
    </source>
</evidence>
<gene>
    <name evidence="7" type="ORF">DFJ68_1515</name>
</gene>
<keyword evidence="3 5" id="KW-1133">Transmembrane helix</keyword>
<accession>A0A495XXC6</accession>
<name>A0A495XXC6_9MICO</name>
<keyword evidence="2 5" id="KW-0812">Transmembrane</keyword>
<dbReference type="Gene3D" id="2.40.50.140">
    <property type="entry name" value="Nucleic acid-binding proteins"/>
    <property type="match status" value="1"/>
</dbReference>
<sequence length="151" mass="15658">MATVFDSHIWLVWLGIALVLVAVEAATVDFVFLMLAGGALGGSVASALGAPFAVQAVVAAVVAVGLLFTVRPYLKRRFASRFDHHMGVSANLGRSAVVIDRVSDASGTVKLAGETWTARTAAGTIEPGEEVVVDRIDGATAVVSRVPAIDR</sequence>
<dbReference type="InterPro" id="IPR012340">
    <property type="entry name" value="NA-bd_OB-fold"/>
</dbReference>
<evidence type="ECO:0000259" key="6">
    <source>
        <dbReference type="Pfam" id="PF01957"/>
    </source>
</evidence>
<dbReference type="GO" id="GO:0005886">
    <property type="term" value="C:plasma membrane"/>
    <property type="evidence" value="ECO:0007669"/>
    <property type="project" value="TreeGrafter"/>
</dbReference>
<dbReference type="InterPro" id="IPR002810">
    <property type="entry name" value="NfeD-like_C"/>
</dbReference>
<dbReference type="GO" id="GO:0008233">
    <property type="term" value="F:peptidase activity"/>
    <property type="evidence" value="ECO:0007669"/>
    <property type="project" value="UniProtKB-KW"/>
</dbReference>
<evidence type="ECO:0000313" key="7">
    <source>
        <dbReference type="EMBL" id="RKT78079.1"/>
    </source>
</evidence>
<evidence type="ECO:0000313" key="8">
    <source>
        <dbReference type="Proteomes" id="UP000278440"/>
    </source>
</evidence>
<organism evidence="7 8">
    <name type="scientific">Terracoccus luteus</name>
    <dbReference type="NCBI Taxonomy" id="53356"/>
    <lineage>
        <taxon>Bacteria</taxon>
        <taxon>Bacillati</taxon>
        <taxon>Actinomycetota</taxon>
        <taxon>Actinomycetes</taxon>
        <taxon>Micrococcales</taxon>
        <taxon>Intrasporangiaceae</taxon>
        <taxon>Terracoccus</taxon>
    </lineage>
</organism>
<feature type="domain" description="NfeD-like C-terminal" evidence="6">
    <location>
        <begin position="91"/>
        <end position="144"/>
    </location>
</feature>
<dbReference type="InterPro" id="IPR052165">
    <property type="entry name" value="Membrane_assoc_protease"/>
</dbReference>
<evidence type="ECO:0000256" key="4">
    <source>
        <dbReference type="ARBA" id="ARBA00023136"/>
    </source>
</evidence>
<dbReference type="SUPFAM" id="SSF141322">
    <property type="entry name" value="NfeD domain-like"/>
    <property type="match status" value="1"/>
</dbReference>
<dbReference type="GO" id="GO:0006508">
    <property type="term" value="P:proteolysis"/>
    <property type="evidence" value="ECO:0007669"/>
    <property type="project" value="UniProtKB-KW"/>
</dbReference>
<evidence type="ECO:0000256" key="3">
    <source>
        <dbReference type="ARBA" id="ARBA00022989"/>
    </source>
</evidence>
<keyword evidence="7" id="KW-0378">Hydrolase</keyword>
<dbReference type="PANTHER" id="PTHR33507:SF3">
    <property type="entry name" value="INNER MEMBRANE PROTEIN YBBJ"/>
    <property type="match status" value="1"/>
</dbReference>
<keyword evidence="8" id="KW-1185">Reference proteome</keyword>
<evidence type="ECO:0000256" key="2">
    <source>
        <dbReference type="ARBA" id="ARBA00022692"/>
    </source>
</evidence>
<dbReference type="Proteomes" id="UP000278440">
    <property type="component" value="Unassembled WGS sequence"/>
</dbReference>
<keyword evidence="4 5" id="KW-0472">Membrane</keyword>
<protein>
    <submittedName>
        <fullName evidence="7">Membrane protein implicated in regulation of membrane protease activity</fullName>
    </submittedName>
</protein>
<reference evidence="7 8" key="1">
    <citation type="submission" date="2018-10" db="EMBL/GenBank/DDBJ databases">
        <title>Sequencing the genomes of 1000 actinobacteria strains.</title>
        <authorList>
            <person name="Klenk H.-P."/>
        </authorList>
    </citation>
    <scope>NUCLEOTIDE SEQUENCE [LARGE SCALE GENOMIC DNA]</scope>
    <source>
        <strain evidence="7 8">DSM 44267</strain>
    </source>
</reference>
<comment type="caution">
    <text evidence="7">The sequence shown here is derived from an EMBL/GenBank/DDBJ whole genome shotgun (WGS) entry which is preliminary data.</text>
</comment>
<dbReference type="Pfam" id="PF01957">
    <property type="entry name" value="NfeD"/>
    <property type="match status" value="1"/>
</dbReference>
<dbReference type="PANTHER" id="PTHR33507">
    <property type="entry name" value="INNER MEMBRANE PROTEIN YBBJ"/>
    <property type="match status" value="1"/>
</dbReference>
<proteinExistence type="predicted"/>
<comment type="subcellular location">
    <subcellularLocation>
        <location evidence="1">Membrane</location>
        <topology evidence="1">Multi-pass membrane protein</topology>
    </subcellularLocation>
</comment>
<dbReference type="EMBL" id="RBXT01000001">
    <property type="protein sequence ID" value="RKT78079.1"/>
    <property type="molecule type" value="Genomic_DNA"/>
</dbReference>
<keyword evidence="7" id="KW-0645">Protease</keyword>
<feature type="transmembrane region" description="Helical" evidence="5">
    <location>
        <begin position="49"/>
        <end position="70"/>
    </location>
</feature>
<evidence type="ECO:0000256" key="1">
    <source>
        <dbReference type="ARBA" id="ARBA00004141"/>
    </source>
</evidence>
<dbReference type="AlphaFoldDB" id="A0A495XXC6"/>